<dbReference type="InterPro" id="IPR013094">
    <property type="entry name" value="AB_hydrolase_3"/>
</dbReference>
<dbReference type="Gene3D" id="3.40.50.1820">
    <property type="entry name" value="alpha/beta hydrolase"/>
    <property type="match status" value="1"/>
</dbReference>
<proteinExistence type="evidence at transcript level"/>
<reference evidence="2" key="1">
    <citation type="journal article" date="2008" name="BMC Genomics">
        <title>A conifer genomics resource of 200,000 spruce (Picea spp.) ESTs and 6,464 high-quality, sequence-finished full-length cDNAs for Sitka spruce (Picea sitchensis).</title>
        <authorList>
            <person name="Ralph S.G."/>
            <person name="Chun H.J."/>
            <person name="Kolosova N."/>
            <person name="Cooper D."/>
            <person name="Oddy C."/>
            <person name="Ritland C.E."/>
            <person name="Kirkpatrick R."/>
            <person name="Moore R."/>
            <person name="Barber S."/>
            <person name="Holt R.A."/>
            <person name="Jones S.J."/>
            <person name="Marra M.A."/>
            <person name="Douglas C.J."/>
            <person name="Ritland K."/>
            <person name="Bohlmann J."/>
        </authorList>
    </citation>
    <scope>NUCLEOTIDE SEQUENCE</scope>
    <source>
        <tissue evidence="2">Green portion of the leader tissue</tissue>
    </source>
</reference>
<dbReference type="Pfam" id="PF07859">
    <property type="entry name" value="Abhydrolase_3"/>
    <property type="match status" value="1"/>
</dbReference>
<dbReference type="AlphaFoldDB" id="A9P1Y9"/>
<dbReference type="InterPro" id="IPR050466">
    <property type="entry name" value="Carboxylest/Gibb_receptor"/>
</dbReference>
<name>A9P1Y9_PICSI</name>
<evidence type="ECO:0000313" key="2">
    <source>
        <dbReference type="EMBL" id="ABK26900.1"/>
    </source>
</evidence>
<dbReference type="PANTHER" id="PTHR23024">
    <property type="entry name" value="ARYLACETAMIDE DEACETYLASE"/>
    <property type="match status" value="1"/>
</dbReference>
<protein>
    <recommendedName>
        <fullName evidence="1">Alpha/beta hydrolase fold-3 domain-containing protein</fullName>
    </recommendedName>
</protein>
<dbReference type="PANTHER" id="PTHR23024:SF635">
    <property type="entry name" value="OS07G0162700 PROTEIN"/>
    <property type="match status" value="1"/>
</dbReference>
<sequence>MDSEEVENVSGLIKVYRDGTIVRHPPTFVKASLQGEGGVASKGVVLNETLGLWVRLYLPSSHLPQQTEKRRLRLIVYFHGGGFCLFSPAEPDIHNFTLKLTESVGAIVVSVAYRLTPEHRLPAAYDDCITALQWVSSHAVDGGDFERDPWLHSHADFSQVYILGDSAGANNAHHGVVRSGGVEAWSPLKIRGAIFVQPAFSAEKRTRSESECPPDAFLTLQEGDACWRISLPVGSNRDHPFCNPWSDGAPNMEEVTLPPLLVAIGGRDMLRDSNHVYCESLKQCGKSVEVMVLEEEGHAFYALKPHCQSSERLMERISRFISSSPSESVIDVTDAAG</sequence>
<evidence type="ECO:0000259" key="1">
    <source>
        <dbReference type="Pfam" id="PF07859"/>
    </source>
</evidence>
<dbReference type="SUPFAM" id="SSF53474">
    <property type="entry name" value="alpha/beta-Hydrolases"/>
    <property type="match status" value="1"/>
</dbReference>
<dbReference type="InterPro" id="IPR029058">
    <property type="entry name" value="AB_hydrolase_fold"/>
</dbReference>
<dbReference type="GO" id="GO:0016787">
    <property type="term" value="F:hydrolase activity"/>
    <property type="evidence" value="ECO:0007669"/>
    <property type="project" value="InterPro"/>
</dbReference>
<feature type="domain" description="Alpha/beta hydrolase fold-3" evidence="1">
    <location>
        <begin position="75"/>
        <end position="301"/>
    </location>
</feature>
<accession>A9P1Y9</accession>
<dbReference type="EMBL" id="EF087665">
    <property type="protein sequence ID" value="ABK26900.1"/>
    <property type="molecule type" value="mRNA"/>
</dbReference>
<organism evidence="2">
    <name type="scientific">Picea sitchensis</name>
    <name type="common">Sitka spruce</name>
    <name type="synonym">Pinus sitchensis</name>
    <dbReference type="NCBI Taxonomy" id="3332"/>
    <lineage>
        <taxon>Eukaryota</taxon>
        <taxon>Viridiplantae</taxon>
        <taxon>Streptophyta</taxon>
        <taxon>Embryophyta</taxon>
        <taxon>Tracheophyta</taxon>
        <taxon>Spermatophyta</taxon>
        <taxon>Pinopsida</taxon>
        <taxon>Pinidae</taxon>
        <taxon>Conifers I</taxon>
        <taxon>Pinales</taxon>
        <taxon>Pinaceae</taxon>
        <taxon>Picea</taxon>
    </lineage>
</organism>